<dbReference type="EMBL" id="BLJY01000001">
    <property type="protein sequence ID" value="GFF12148.1"/>
    <property type="molecule type" value="Genomic_DNA"/>
</dbReference>
<gene>
    <name evidence="7" type="ORF">ATEIFO6365_0001037100</name>
</gene>
<dbReference type="Proteomes" id="UP000452235">
    <property type="component" value="Unassembled WGS sequence"/>
</dbReference>
<evidence type="ECO:0000256" key="3">
    <source>
        <dbReference type="ARBA" id="ARBA00010895"/>
    </source>
</evidence>
<dbReference type="AlphaFoldDB" id="A0A5M3YPC0"/>
<feature type="compositionally biased region" description="Basic and acidic residues" evidence="6">
    <location>
        <begin position="125"/>
        <end position="137"/>
    </location>
</feature>
<feature type="compositionally biased region" description="Low complexity" evidence="6">
    <location>
        <begin position="59"/>
        <end position="79"/>
    </location>
</feature>
<sequence>MVAFCAHSATLVLPAVLENVFRAQFASELPSFARHRTAIISRRPAYSRQFRSLSHNGFSLSQSISSSSSQSPATSQSQSKGNAHQNEVSIEDLTVNVDTSNSTTTPKDTPHNPPKASKKQKKPTRATEKNSRADNEPKATGPKPKRKKEGWQIQKDSLKQKFREGWNPPKKLSPDALEGIRHLNAVAPDRFTTPVLAEQFRVSPEAIRRILKSKWRASEEELEDRRKRWERRHDRIWGHLSELGLRPKTKRTEPFADTNVLYGDRRKGSR</sequence>
<feature type="region of interest" description="Disordered" evidence="6">
    <location>
        <begin position="59"/>
        <end position="85"/>
    </location>
</feature>
<evidence type="ECO:0000256" key="6">
    <source>
        <dbReference type="SAM" id="MobiDB-lite"/>
    </source>
</evidence>
<dbReference type="PANTHER" id="PTHR13475:SF3">
    <property type="entry name" value="NEUGRIN"/>
    <property type="match status" value="1"/>
</dbReference>
<dbReference type="PANTHER" id="PTHR13475">
    <property type="entry name" value="NEUGRIN"/>
    <property type="match status" value="1"/>
</dbReference>
<dbReference type="InterPro" id="IPR010487">
    <property type="entry name" value="NGRN/Rrg9"/>
</dbReference>
<dbReference type="GO" id="GO:0005634">
    <property type="term" value="C:nucleus"/>
    <property type="evidence" value="ECO:0007669"/>
    <property type="project" value="TreeGrafter"/>
</dbReference>
<comment type="function">
    <text evidence="1">Required for respiratory activity and maintenance and expression of the mitochondrial genome.</text>
</comment>
<dbReference type="GO" id="GO:0005739">
    <property type="term" value="C:mitochondrion"/>
    <property type="evidence" value="ECO:0007669"/>
    <property type="project" value="UniProtKB-SubCell"/>
</dbReference>
<evidence type="ECO:0000256" key="1">
    <source>
        <dbReference type="ARBA" id="ARBA00003548"/>
    </source>
</evidence>
<feature type="region of interest" description="Disordered" evidence="6">
    <location>
        <begin position="98"/>
        <end position="153"/>
    </location>
</feature>
<comment type="similarity">
    <text evidence="3">Belongs to the RRG9 family.</text>
</comment>
<evidence type="ECO:0000256" key="5">
    <source>
        <dbReference type="ARBA" id="ARBA00022946"/>
    </source>
</evidence>
<dbReference type="VEuPathDB" id="FungiDB:ATEG_01169"/>
<evidence type="ECO:0000313" key="8">
    <source>
        <dbReference type="Proteomes" id="UP000452235"/>
    </source>
</evidence>
<proteinExistence type="inferred from homology"/>
<name>A0A5M3YPC0_ASPTE</name>
<comment type="subcellular location">
    <subcellularLocation>
        <location evidence="2">Mitochondrion</location>
    </subcellularLocation>
</comment>
<protein>
    <recommendedName>
        <fullName evidence="4">Required for respiratory growth protein 9, mitochondrial</fullName>
    </recommendedName>
</protein>
<dbReference type="Pfam" id="PF06413">
    <property type="entry name" value="Neugrin"/>
    <property type="match status" value="1"/>
</dbReference>
<organism evidence="7 8">
    <name type="scientific">Aspergillus terreus</name>
    <dbReference type="NCBI Taxonomy" id="33178"/>
    <lineage>
        <taxon>Eukaryota</taxon>
        <taxon>Fungi</taxon>
        <taxon>Dikarya</taxon>
        <taxon>Ascomycota</taxon>
        <taxon>Pezizomycotina</taxon>
        <taxon>Eurotiomycetes</taxon>
        <taxon>Eurotiomycetidae</taxon>
        <taxon>Eurotiales</taxon>
        <taxon>Aspergillaceae</taxon>
        <taxon>Aspergillus</taxon>
        <taxon>Aspergillus subgen. Circumdati</taxon>
    </lineage>
</organism>
<evidence type="ECO:0000256" key="2">
    <source>
        <dbReference type="ARBA" id="ARBA00004173"/>
    </source>
</evidence>
<comment type="caution">
    <text evidence="7">The sequence shown here is derived from an EMBL/GenBank/DDBJ whole genome shotgun (WGS) entry which is preliminary data.</text>
</comment>
<evidence type="ECO:0000313" key="7">
    <source>
        <dbReference type="EMBL" id="GFF12148.1"/>
    </source>
</evidence>
<evidence type="ECO:0000256" key="4">
    <source>
        <dbReference type="ARBA" id="ARBA00013566"/>
    </source>
</evidence>
<accession>A0A5M3YPC0</accession>
<keyword evidence="5" id="KW-0809">Transit peptide</keyword>
<dbReference type="OrthoDB" id="5578174at2759"/>
<keyword evidence="8" id="KW-1185">Reference proteome</keyword>
<reference evidence="7 8" key="1">
    <citation type="submission" date="2020-01" db="EMBL/GenBank/DDBJ databases">
        <title>Aspergillus terreus IFO 6365 whole genome shotgun sequence.</title>
        <authorList>
            <person name="Kanamasa S."/>
            <person name="Takahashi H."/>
        </authorList>
    </citation>
    <scope>NUCLEOTIDE SEQUENCE [LARGE SCALE GENOMIC DNA]</scope>
    <source>
        <strain evidence="7 8">IFO 6365</strain>
    </source>
</reference>